<dbReference type="EMBL" id="BPLQ01002033">
    <property type="protein sequence ID" value="GIX88051.1"/>
    <property type="molecule type" value="Genomic_DNA"/>
</dbReference>
<evidence type="ECO:0000313" key="3">
    <source>
        <dbReference type="Proteomes" id="UP001054837"/>
    </source>
</evidence>
<feature type="domain" description="H15" evidence="1">
    <location>
        <begin position="22"/>
        <end position="93"/>
    </location>
</feature>
<evidence type="ECO:0000313" key="2">
    <source>
        <dbReference type="EMBL" id="GIX88051.1"/>
    </source>
</evidence>
<dbReference type="InterPro" id="IPR005818">
    <property type="entry name" value="Histone_H1/H5_H15"/>
</dbReference>
<comment type="caution">
    <text evidence="2">The sequence shown here is derived from an EMBL/GenBank/DDBJ whole genome shotgun (WGS) entry which is preliminary data.</text>
</comment>
<gene>
    <name evidence="2" type="ORF">CDAR_291931</name>
</gene>
<dbReference type="AlphaFoldDB" id="A0AAV4NTE9"/>
<dbReference type="PROSITE" id="PS51504">
    <property type="entry name" value="H15"/>
    <property type="match status" value="1"/>
</dbReference>
<dbReference type="Pfam" id="PF00538">
    <property type="entry name" value="Linker_histone"/>
    <property type="match status" value="1"/>
</dbReference>
<proteinExistence type="predicted"/>
<dbReference type="Gene3D" id="1.10.10.10">
    <property type="entry name" value="Winged helix-like DNA-binding domain superfamily/Winged helix DNA-binding domain"/>
    <property type="match status" value="1"/>
</dbReference>
<dbReference type="GO" id="GO:0006334">
    <property type="term" value="P:nucleosome assembly"/>
    <property type="evidence" value="ECO:0007669"/>
    <property type="project" value="InterPro"/>
</dbReference>
<name>A0AAV4NTE9_9ARAC</name>
<dbReference type="SUPFAM" id="SSF46785">
    <property type="entry name" value="Winged helix' DNA-binding domain"/>
    <property type="match status" value="1"/>
</dbReference>
<reference evidence="2 3" key="1">
    <citation type="submission" date="2021-06" db="EMBL/GenBank/DDBJ databases">
        <title>Caerostris darwini draft genome.</title>
        <authorList>
            <person name="Kono N."/>
            <person name="Arakawa K."/>
        </authorList>
    </citation>
    <scope>NUCLEOTIDE SEQUENCE [LARGE SCALE GENOMIC DNA]</scope>
</reference>
<dbReference type="InterPro" id="IPR036390">
    <property type="entry name" value="WH_DNA-bd_sf"/>
</dbReference>
<accession>A0AAV4NTE9</accession>
<protein>
    <recommendedName>
        <fullName evidence="1">H15 domain-containing protein</fullName>
    </recommendedName>
</protein>
<dbReference type="GO" id="GO:0000786">
    <property type="term" value="C:nucleosome"/>
    <property type="evidence" value="ECO:0007669"/>
    <property type="project" value="InterPro"/>
</dbReference>
<dbReference type="GO" id="GO:0003677">
    <property type="term" value="F:DNA binding"/>
    <property type="evidence" value="ECO:0007669"/>
    <property type="project" value="InterPro"/>
</dbReference>
<organism evidence="2 3">
    <name type="scientific">Caerostris darwini</name>
    <dbReference type="NCBI Taxonomy" id="1538125"/>
    <lineage>
        <taxon>Eukaryota</taxon>
        <taxon>Metazoa</taxon>
        <taxon>Ecdysozoa</taxon>
        <taxon>Arthropoda</taxon>
        <taxon>Chelicerata</taxon>
        <taxon>Arachnida</taxon>
        <taxon>Araneae</taxon>
        <taxon>Araneomorphae</taxon>
        <taxon>Entelegynae</taxon>
        <taxon>Araneoidea</taxon>
        <taxon>Araneidae</taxon>
        <taxon>Caerostris</taxon>
    </lineage>
</organism>
<evidence type="ECO:0000259" key="1">
    <source>
        <dbReference type="PROSITE" id="PS51504"/>
    </source>
</evidence>
<dbReference type="SMART" id="SM00526">
    <property type="entry name" value="H15"/>
    <property type="match status" value="1"/>
</dbReference>
<dbReference type="InterPro" id="IPR036388">
    <property type="entry name" value="WH-like_DNA-bd_sf"/>
</dbReference>
<dbReference type="Proteomes" id="UP001054837">
    <property type="component" value="Unassembled WGS sequence"/>
</dbReference>
<sequence length="106" mass="11942">MSEENGQKASDIVASALPKLILRIPTMTMTQRMVLKAVQSSTDKKGATLLFITKFIDSKLNTFSSRSMVKLHLRNAVNNGRLNKNFGKYTIKKKNPRKISKPYSLL</sequence>
<keyword evidence="3" id="KW-1185">Reference proteome</keyword>